<dbReference type="AlphaFoldDB" id="A0AA39IF42"/>
<evidence type="ECO:0000313" key="2">
    <source>
        <dbReference type="EMBL" id="KAK0422068.1"/>
    </source>
</evidence>
<reference evidence="2" key="1">
    <citation type="submission" date="2023-06" db="EMBL/GenBank/DDBJ databases">
        <title>Genomic analysis of the entomopathogenic nematode Steinernema hermaphroditum.</title>
        <authorList>
            <person name="Schwarz E.M."/>
            <person name="Heppert J.K."/>
            <person name="Baniya A."/>
            <person name="Schwartz H.T."/>
            <person name="Tan C.-H."/>
            <person name="Antoshechkin I."/>
            <person name="Sternberg P.W."/>
            <person name="Goodrich-Blair H."/>
            <person name="Dillman A.R."/>
        </authorList>
    </citation>
    <scope>NUCLEOTIDE SEQUENCE</scope>
    <source>
        <strain evidence="2">PS9179</strain>
        <tissue evidence="2">Whole animal</tissue>
    </source>
</reference>
<feature type="region of interest" description="Disordered" evidence="1">
    <location>
        <begin position="344"/>
        <end position="445"/>
    </location>
</feature>
<feature type="compositionally biased region" description="Polar residues" evidence="1">
    <location>
        <begin position="394"/>
        <end position="406"/>
    </location>
</feature>
<feature type="region of interest" description="Disordered" evidence="1">
    <location>
        <begin position="466"/>
        <end position="496"/>
    </location>
</feature>
<feature type="compositionally biased region" description="Basic residues" evidence="1">
    <location>
        <begin position="357"/>
        <end position="375"/>
    </location>
</feature>
<sequence length="609" mass="69375">MAAGIHSSFQHQSVERLKYRSLGSSPVLQIGRSQLVGFGEKSSEAAMVDRSVRCSCCIFCEKRCGSEHLQDSSTVKSSNLYEEVRLSKKLMHIPREKISASGRMKVASAEGIKQKKVKKDSVMHMKNVWSKKYHPEKRSLWSLNGSLTLSGDSNSKATDDPVNCKCCVACEKNCGDSYPRDSSTNNCRTMYEKVDPSKKLRHIPCEEITNANLTSTTPVQEEKKAKGDVTLVKDVFPDDCRSSATHVGDHREKRSLWSLNDSLIRERLFVSAKKEKVNGDESEYEDFGALDFKKLKHIKLKNGEFVNSYRSTEPVEREAKRRKSETNEFLTLEDIRKMEEDYLKQKKKEGQGQVARAAHKTVKSGRKKGQKGKRKAVTESGTTETGSSFAESSCLTTGTRTVFNSASDSSGLERSKKSSKGSRKCGTKETRLTDSENLSEKNTNTPKSRERCALWSLLCPEDRKNLYERPPNLRSPPTEYERIEKPSKVKKSPSDDGEIIGSKRGEFYIGAHKKEIAEQLCRRRKTFRFYHRIPSKSFVFDYTLIPDELIVWIVYRTRKGYYRHFPVVVGGKSQKWSIANFPNSLRKFDSFNALIKYYMENWTEIDDSL</sequence>
<protein>
    <submittedName>
        <fullName evidence="2">Uncharacterized protein</fullName>
    </submittedName>
</protein>
<gene>
    <name evidence="2" type="ORF">QR680_007344</name>
</gene>
<keyword evidence="3" id="KW-1185">Reference proteome</keyword>
<evidence type="ECO:0000313" key="3">
    <source>
        <dbReference type="Proteomes" id="UP001175271"/>
    </source>
</evidence>
<organism evidence="2 3">
    <name type="scientific">Steinernema hermaphroditum</name>
    <dbReference type="NCBI Taxonomy" id="289476"/>
    <lineage>
        <taxon>Eukaryota</taxon>
        <taxon>Metazoa</taxon>
        <taxon>Ecdysozoa</taxon>
        <taxon>Nematoda</taxon>
        <taxon>Chromadorea</taxon>
        <taxon>Rhabditida</taxon>
        <taxon>Tylenchina</taxon>
        <taxon>Panagrolaimomorpha</taxon>
        <taxon>Strongyloidoidea</taxon>
        <taxon>Steinernematidae</taxon>
        <taxon>Steinernema</taxon>
    </lineage>
</organism>
<proteinExistence type="predicted"/>
<dbReference type="Proteomes" id="UP001175271">
    <property type="component" value="Unassembled WGS sequence"/>
</dbReference>
<evidence type="ECO:0000256" key="1">
    <source>
        <dbReference type="SAM" id="MobiDB-lite"/>
    </source>
</evidence>
<dbReference type="EMBL" id="JAUCMV010000001">
    <property type="protein sequence ID" value="KAK0422068.1"/>
    <property type="molecule type" value="Genomic_DNA"/>
</dbReference>
<accession>A0AA39IF42</accession>
<feature type="compositionally biased region" description="Low complexity" evidence="1">
    <location>
        <begin position="378"/>
        <end position="393"/>
    </location>
</feature>
<comment type="caution">
    <text evidence="2">The sequence shown here is derived from an EMBL/GenBank/DDBJ whole genome shotgun (WGS) entry which is preliminary data.</text>
</comment>
<name>A0AA39IF42_9BILA</name>